<proteinExistence type="predicted"/>
<keyword evidence="1" id="KW-0812">Transmembrane</keyword>
<gene>
    <name evidence="2" type="ORF">MEG1DRAFT_04341</name>
</gene>
<keyword evidence="1" id="KW-1133">Transmembrane helix</keyword>
<name>A0A081RQW7_PHOTE</name>
<evidence type="ECO:0000313" key="2">
    <source>
        <dbReference type="EMBL" id="KER01070.1"/>
    </source>
</evidence>
<protein>
    <submittedName>
        <fullName evidence="2">Uncharacterized protein</fullName>
    </submittedName>
</protein>
<dbReference type="Proteomes" id="UP000028002">
    <property type="component" value="Unassembled WGS sequence"/>
</dbReference>
<organism evidence="2 3">
    <name type="scientific">Photorhabdus temperata subsp. temperata Meg1</name>
    <dbReference type="NCBI Taxonomy" id="1393735"/>
    <lineage>
        <taxon>Bacteria</taxon>
        <taxon>Pseudomonadati</taxon>
        <taxon>Pseudomonadota</taxon>
        <taxon>Gammaproteobacteria</taxon>
        <taxon>Enterobacterales</taxon>
        <taxon>Morganellaceae</taxon>
        <taxon>Photorhabdus</taxon>
    </lineage>
</organism>
<reference evidence="2 3" key="1">
    <citation type="submission" date="2014-03" db="EMBL/GenBank/DDBJ databases">
        <title>Draft Genome of Photorhabdus temperata Meg1.</title>
        <authorList>
            <person name="Hurst S.G.IV."/>
            <person name="Morris K."/>
            <person name="Thomas K."/>
            <person name="Tisa L.S."/>
        </authorList>
    </citation>
    <scope>NUCLEOTIDE SEQUENCE [LARGE SCALE GENOMIC DNA]</scope>
    <source>
        <strain evidence="2 3">Meg1</strain>
    </source>
</reference>
<evidence type="ECO:0000313" key="3">
    <source>
        <dbReference type="Proteomes" id="UP000028002"/>
    </source>
</evidence>
<dbReference type="PATRIC" id="fig|1393735.3.peg.4439"/>
<sequence>MKNLLNYCLVIFTISVIVGFGFSGGVISFFGYITFLNKVLL</sequence>
<keyword evidence="1" id="KW-0472">Membrane</keyword>
<feature type="transmembrane region" description="Helical" evidence="1">
    <location>
        <begin position="7"/>
        <end position="35"/>
    </location>
</feature>
<accession>A0A081RQW7</accession>
<evidence type="ECO:0000256" key="1">
    <source>
        <dbReference type="SAM" id="Phobius"/>
    </source>
</evidence>
<dbReference type="AlphaFoldDB" id="A0A081RQW7"/>
<dbReference type="EMBL" id="JGVH01000108">
    <property type="protein sequence ID" value="KER01070.1"/>
    <property type="molecule type" value="Genomic_DNA"/>
</dbReference>
<comment type="caution">
    <text evidence="2">The sequence shown here is derived from an EMBL/GenBank/DDBJ whole genome shotgun (WGS) entry which is preliminary data.</text>
</comment>